<dbReference type="Gene3D" id="3.40.50.1820">
    <property type="entry name" value="alpha/beta hydrolase"/>
    <property type="match status" value="1"/>
</dbReference>
<feature type="domain" description="Carboxylesterase type B" evidence="3">
    <location>
        <begin position="2"/>
        <end position="137"/>
    </location>
</feature>
<dbReference type="Proteomes" id="UP001445076">
    <property type="component" value="Unassembled WGS sequence"/>
</dbReference>
<sequence length="138" mass="14816">HGLLDQIAGLHWVKENIANFGGDPDSVTIFGHGTGAALANFLLMSPVAQGSQGLFHRAILMSGSALSRWAVTWDPYKYTIQVAQALGCPRSDDKDALKKCLQMKSVEELLSVNLLTPSFTTPLGPIIDGVIVKSEPLE</sequence>
<dbReference type="InterPro" id="IPR002018">
    <property type="entry name" value="CarbesteraseB"/>
</dbReference>
<accession>A0AAW0W498</accession>
<evidence type="ECO:0000259" key="3">
    <source>
        <dbReference type="Pfam" id="PF00135"/>
    </source>
</evidence>
<dbReference type="EMBL" id="JARKIK010000087">
    <property type="protein sequence ID" value="KAK8724047.1"/>
    <property type="molecule type" value="Genomic_DNA"/>
</dbReference>
<evidence type="ECO:0000313" key="5">
    <source>
        <dbReference type="Proteomes" id="UP001445076"/>
    </source>
</evidence>
<protein>
    <recommendedName>
        <fullName evidence="3">Carboxylesterase type B domain-containing protein</fullName>
    </recommendedName>
</protein>
<evidence type="ECO:0000256" key="2">
    <source>
        <dbReference type="ARBA" id="ARBA00023180"/>
    </source>
</evidence>
<proteinExistence type="inferred from homology"/>
<dbReference type="AlphaFoldDB" id="A0AAW0W498"/>
<feature type="non-terminal residue" evidence="4">
    <location>
        <position position="1"/>
    </location>
</feature>
<reference evidence="4 5" key="1">
    <citation type="journal article" date="2024" name="BMC Genomics">
        <title>Genome assembly of redclaw crayfish (Cherax quadricarinatus) provides insights into its immune adaptation and hypoxia tolerance.</title>
        <authorList>
            <person name="Liu Z."/>
            <person name="Zheng J."/>
            <person name="Li H."/>
            <person name="Fang K."/>
            <person name="Wang S."/>
            <person name="He J."/>
            <person name="Zhou D."/>
            <person name="Weng S."/>
            <person name="Chi M."/>
            <person name="Gu Z."/>
            <person name="He J."/>
            <person name="Li F."/>
            <person name="Wang M."/>
        </authorList>
    </citation>
    <scope>NUCLEOTIDE SEQUENCE [LARGE SCALE GENOMIC DNA]</scope>
    <source>
        <strain evidence="4">ZL_2023a</strain>
    </source>
</reference>
<dbReference type="PANTHER" id="PTHR43903">
    <property type="entry name" value="NEUROLIGIN"/>
    <property type="match status" value="1"/>
</dbReference>
<comment type="caution">
    <text evidence="4">The sequence shown here is derived from an EMBL/GenBank/DDBJ whole genome shotgun (WGS) entry which is preliminary data.</text>
</comment>
<dbReference type="Pfam" id="PF00135">
    <property type="entry name" value="COesterase"/>
    <property type="match status" value="1"/>
</dbReference>
<gene>
    <name evidence="4" type="ORF">OTU49_011416</name>
</gene>
<keyword evidence="5" id="KW-1185">Reference proteome</keyword>
<comment type="similarity">
    <text evidence="1">Belongs to the type-B carboxylesterase/lipase family.</text>
</comment>
<keyword evidence="2" id="KW-0325">Glycoprotein</keyword>
<dbReference type="InterPro" id="IPR029058">
    <property type="entry name" value="AB_hydrolase_fold"/>
</dbReference>
<evidence type="ECO:0000313" key="4">
    <source>
        <dbReference type="EMBL" id="KAK8724047.1"/>
    </source>
</evidence>
<dbReference type="SUPFAM" id="SSF53474">
    <property type="entry name" value="alpha/beta-Hydrolases"/>
    <property type="match status" value="1"/>
</dbReference>
<dbReference type="InterPro" id="IPR051093">
    <property type="entry name" value="Neuroligin/BSAL"/>
</dbReference>
<organism evidence="4 5">
    <name type="scientific">Cherax quadricarinatus</name>
    <name type="common">Australian red claw crayfish</name>
    <dbReference type="NCBI Taxonomy" id="27406"/>
    <lineage>
        <taxon>Eukaryota</taxon>
        <taxon>Metazoa</taxon>
        <taxon>Ecdysozoa</taxon>
        <taxon>Arthropoda</taxon>
        <taxon>Crustacea</taxon>
        <taxon>Multicrustacea</taxon>
        <taxon>Malacostraca</taxon>
        <taxon>Eumalacostraca</taxon>
        <taxon>Eucarida</taxon>
        <taxon>Decapoda</taxon>
        <taxon>Pleocyemata</taxon>
        <taxon>Astacidea</taxon>
        <taxon>Parastacoidea</taxon>
        <taxon>Parastacidae</taxon>
        <taxon>Cherax</taxon>
    </lineage>
</organism>
<evidence type="ECO:0000256" key="1">
    <source>
        <dbReference type="ARBA" id="ARBA00005964"/>
    </source>
</evidence>
<name>A0AAW0W498_CHEQU</name>